<dbReference type="SMART" id="SM00822">
    <property type="entry name" value="PKS_KR"/>
    <property type="match status" value="1"/>
</dbReference>
<reference evidence="4 5" key="1">
    <citation type="submission" date="2020-08" db="EMBL/GenBank/DDBJ databases">
        <title>Whole genome shotgun sequence of Actinocatenispora thailandica NBRC 105041.</title>
        <authorList>
            <person name="Komaki H."/>
            <person name="Tamura T."/>
        </authorList>
    </citation>
    <scope>NUCLEOTIDE SEQUENCE [LARGE SCALE GENOMIC DNA]</scope>
    <source>
        <strain evidence="4 5">NBRC 105041</strain>
    </source>
</reference>
<dbReference type="InterPro" id="IPR050259">
    <property type="entry name" value="SDR"/>
</dbReference>
<dbReference type="PRINTS" id="PR00081">
    <property type="entry name" value="GDHRDH"/>
</dbReference>
<dbReference type="InterPro" id="IPR020904">
    <property type="entry name" value="Sc_DH/Rdtase_CS"/>
</dbReference>
<gene>
    <name evidence="4" type="primary">fabG_9</name>
    <name evidence="4" type="ORF">Athai_45530</name>
</gene>
<dbReference type="SUPFAM" id="SSF51735">
    <property type="entry name" value="NAD(P)-binding Rossmann-fold domains"/>
    <property type="match status" value="1"/>
</dbReference>
<comment type="similarity">
    <text evidence="1">Belongs to the short-chain dehydrogenases/reductases (SDR) family.</text>
</comment>
<dbReference type="Proteomes" id="UP000611640">
    <property type="component" value="Chromosome"/>
</dbReference>
<evidence type="ECO:0000256" key="2">
    <source>
        <dbReference type="ARBA" id="ARBA00023002"/>
    </source>
</evidence>
<dbReference type="EMBL" id="AP023355">
    <property type="protein sequence ID" value="BCJ37050.1"/>
    <property type="molecule type" value="Genomic_DNA"/>
</dbReference>
<feature type="domain" description="Ketoreductase" evidence="3">
    <location>
        <begin position="8"/>
        <end position="186"/>
    </location>
</feature>
<dbReference type="InterPro" id="IPR002347">
    <property type="entry name" value="SDR_fam"/>
</dbReference>
<dbReference type="GO" id="GO:0032787">
    <property type="term" value="P:monocarboxylic acid metabolic process"/>
    <property type="evidence" value="ECO:0007669"/>
    <property type="project" value="UniProtKB-ARBA"/>
</dbReference>
<evidence type="ECO:0000256" key="1">
    <source>
        <dbReference type="ARBA" id="ARBA00006484"/>
    </source>
</evidence>
<dbReference type="FunFam" id="3.40.50.720:FF:000173">
    <property type="entry name" value="3-oxoacyl-[acyl-carrier protein] reductase"/>
    <property type="match status" value="1"/>
</dbReference>
<evidence type="ECO:0000259" key="3">
    <source>
        <dbReference type="SMART" id="SM00822"/>
    </source>
</evidence>
<dbReference type="PANTHER" id="PTHR42879">
    <property type="entry name" value="3-OXOACYL-(ACYL-CARRIER-PROTEIN) REDUCTASE"/>
    <property type="match status" value="1"/>
</dbReference>
<protein>
    <submittedName>
        <fullName evidence="4">3-oxoacyl-[acyl-carrier-protein] reductase FabG</fullName>
    </submittedName>
</protein>
<dbReference type="AlphaFoldDB" id="A0A7R7DSF8"/>
<accession>A0A7R7DSF8</accession>
<dbReference type="InterPro" id="IPR057326">
    <property type="entry name" value="KR_dom"/>
</dbReference>
<name>A0A7R7DSF8_9ACTN</name>
<dbReference type="Gene3D" id="3.40.50.720">
    <property type="entry name" value="NAD(P)-binding Rossmann-like Domain"/>
    <property type="match status" value="1"/>
</dbReference>
<dbReference type="CDD" id="cd05233">
    <property type="entry name" value="SDR_c"/>
    <property type="match status" value="1"/>
</dbReference>
<dbReference type="GO" id="GO:0016491">
    <property type="term" value="F:oxidoreductase activity"/>
    <property type="evidence" value="ECO:0007669"/>
    <property type="project" value="UniProtKB-KW"/>
</dbReference>
<dbReference type="NCBIfam" id="NF009466">
    <property type="entry name" value="PRK12826.1-2"/>
    <property type="match status" value="1"/>
</dbReference>
<dbReference type="PROSITE" id="PS00061">
    <property type="entry name" value="ADH_SHORT"/>
    <property type="match status" value="1"/>
</dbReference>
<keyword evidence="2" id="KW-0560">Oxidoreductase</keyword>
<dbReference type="KEGG" id="atl:Athai_45530"/>
<dbReference type="PANTHER" id="PTHR42879:SF2">
    <property type="entry name" value="3-OXOACYL-[ACYL-CARRIER-PROTEIN] REDUCTASE FABG"/>
    <property type="match status" value="1"/>
</dbReference>
<dbReference type="InterPro" id="IPR036291">
    <property type="entry name" value="NAD(P)-bd_dom_sf"/>
</dbReference>
<dbReference type="Pfam" id="PF13561">
    <property type="entry name" value="adh_short_C2"/>
    <property type="match status" value="1"/>
</dbReference>
<dbReference type="PRINTS" id="PR00080">
    <property type="entry name" value="SDRFAMILY"/>
</dbReference>
<sequence length="249" mass="25294">MRIDLTGRTAIVTGAARGIGTAIAGSLAGAGATVVLADRDLEPARAQAARIGAGAHALAVDVTDEESVTNLVGAVTQRHGGPHILVNNAGISLPAATLDTSVRRWEQVVGVNLTGPFLCARTCLPAMQVAGWGRIVNLCSFAGKSAPIYADNASYAAAKAGLTGLIHNLAVEFAAAGVTVNGVAPGIVDTELLRSAHDEARRAELAARIPAGRFTTPEEVASLVTFLCAPQAAAITGEIVDINGGLYLD</sequence>
<evidence type="ECO:0000313" key="4">
    <source>
        <dbReference type="EMBL" id="BCJ37050.1"/>
    </source>
</evidence>
<dbReference type="RefSeq" id="WP_203963315.1">
    <property type="nucleotide sequence ID" value="NZ_AP023355.1"/>
</dbReference>
<proteinExistence type="inferred from homology"/>
<keyword evidence="5" id="KW-1185">Reference proteome</keyword>
<organism evidence="4 5">
    <name type="scientific">Actinocatenispora thailandica</name>
    <dbReference type="NCBI Taxonomy" id="227318"/>
    <lineage>
        <taxon>Bacteria</taxon>
        <taxon>Bacillati</taxon>
        <taxon>Actinomycetota</taxon>
        <taxon>Actinomycetes</taxon>
        <taxon>Micromonosporales</taxon>
        <taxon>Micromonosporaceae</taxon>
        <taxon>Actinocatenispora</taxon>
    </lineage>
</organism>
<evidence type="ECO:0000313" key="5">
    <source>
        <dbReference type="Proteomes" id="UP000611640"/>
    </source>
</evidence>